<dbReference type="OrthoDB" id="2344493at2759"/>
<keyword evidence="1" id="KW-0472">Membrane</keyword>
<dbReference type="AlphaFoldDB" id="A0A9N9A2K1"/>
<feature type="transmembrane region" description="Helical" evidence="1">
    <location>
        <begin position="65"/>
        <end position="83"/>
    </location>
</feature>
<dbReference type="EMBL" id="CAJVPQ010000853">
    <property type="protein sequence ID" value="CAG8514705.1"/>
    <property type="molecule type" value="Genomic_DNA"/>
</dbReference>
<evidence type="ECO:0000256" key="1">
    <source>
        <dbReference type="SAM" id="Phobius"/>
    </source>
</evidence>
<name>A0A9N9A2K1_9GLOM</name>
<evidence type="ECO:0000313" key="2">
    <source>
        <dbReference type="EMBL" id="CAG8514705.1"/>
    </source>
</evidence>
<reference evidence="2" key="1">
    <citation type="submission" date="2021-06" db="EMBL/GenBank/DDBJ databases">
        <authorList>
            <person name="Kallberg Y."/>
            <person name="Tangrot J."/>
            <person name="Rosling A."/>
        </authorList>
    </citation>
    <scope>NUCLEOTIDE SEQUENCE</scope>
    <source>
        <strain evidence="2">UK204</strain>
    </source>
</reference>
<protein>
    <submittedName>
        <fullName evidence="2">705_t:CDS:1</fullName>
    </submittedName>
</protein>
<dbReference type="Proteomes" id="UP000789570">
    <property type="component" value="Unassembled WGS sequence"/>
</dbReference>
<evidence type="ECO:0000313" key="3">
    <source>
        <dbReference type="Proteomes" id="UP000789570"/>
    </source>
</evidence>
<accession>A0A9N9A2K1</accession>
<keyword evidence="1" id="KW-0812">Transmembrane</keyword>
<comment type="caution">
    <text evidence="2">The sequence shown here is derived from an EMBL/GenBank/DDBJ whole genome shotgun (WGS) entry which is preliminary data.</text>
</comment>
<sequence length="214" mass="24353">MAKFAGKPSNGIKDSVLLGSHRFLNIYHEFSEHFVLIDFPPSVARSGSLSILCHYENFSLGAYDWKFLTILFSASMVFAVIPTDNYGVDVWWCSILHERNSKAAYLAIIITISIVIINAYCYVSVMRQIHVIEDSLNRKCDTDVWTFILYGVSMNFGGILNGLQYYMVEGWPSKQNPTLPRVKHDLHDDQQPIMLVVQDSPPTSIISHSIYVKR</sequence>
<keyword evidence="3" id="KW-1185">Reference proteome</keyword>
<gene>
    <name evidence="2" type="ORF">FCALED_LOCUS4382</name>
</gene>
<proteinExistence type="predicted"/>
<keyword evidence="1" id="KW-1133">Transmembrane helix</keyword>
<feature type="transmembrane region" description="Helical" evidence="1">
    <location>
        <begin position="144"/>
        <end position="167"/>
    </location>
</feature>
<feature type="transmembrane region" description="Helical" evidence="1">
    <location>
        <begin position="103"/>
        <end position="123"/>
    </location>
</feature>
<organism evidence="2 3">
    <name type="scientific">Funneliformis caledonium</name>
    <dbReference type="NCBI Taxonomy" id="1117310"/>
    <lineage>
        <taxon>Eukaryota</taxon>
        <taxon>Fungi</taxon>
        <taxon>Fungi incertae sedis</taxon>
        <taxon>Mucoromycota</taxon>
        <taxon>Glomeromycotina</taxon>
        <taxon>Glomeromycetes</taxon>
        <taxon>Glomerales</taxon>
        <taxon>Glomeraceae</taxon>
        <taxon>Funneliformis</taxon>
    </lineage>
</organism>